<feature type="transmembrane region" description="Helical" evidence="9">
    <location>
        <begin position="465"/>
        <end position="489"/>
    </location>
</feature>
<feature type="transmembrane region" description="Helical" evidence="9">
    <location>
        <begin position="136"/>
        <end position="154"/>
    </location>
</feature>
<evidence type="ECO:0000256" key="5">
    <source>
        <dbReference type="ARBA" id="ARBA00022692"/>
    </source>
</evidence>
<feature type="transmembrane region" description="Helical" evidence="9">
    <location>
        <begin position="75"/>
        <end position="95"/>
    </location>
</feature>
<accession>A0ABV2A1E9</accession>
<organism evidence="10 11">
    <name type="scientific">Nocardiopsis tropica</name>
    <dbReference type="NCBI Taxonomy" id="109330"/>
    <lineage>
        <taxon>Bacteria</taxon>
        <taxon>Bacillati</taxon>
        <taxon>Actinomycetota</taxon>
        <taxon>Actinomycetes</taxon>
        <taxon>Streptosporangiales</taxon>
        <taxon>Nocardiopsidaceae</taxon>
        <taxon>Nocardiopsis</taxon>
    </lineage>
</organism>
<keyword evidence="4" id="KW-1003">Cell membrane</keyword>
<evidence type="ECO:0000256" key="2">
    <source>
        <dbReference type="ARBA" id="ARBA00005658"/>
    </source>
</evidence>
<keyword evidence="7 9" id="KW-0472">Membrane</keyword>
<dbReference type="NCBIfam" id="TIGR00842">
    <property type="entry name" value="bcct"/>
    <property type="match status" value="1"/>
</dbReference>
<feature type="transmembrane region" description="Helical" evidence="9">
    <location>
        <begin position="253"/>
        <end position="273"/>
    </location>
</feature>
<dbReference type="RefSeq" id="WP_344184460.1">
    <property type="nucleotide sequence ID" value="NZ_JBEQNA010000003.1"/>
</dbReference>
<evidence type="ECO:0000256" key="8">
    <source>
        <dbReference type="SAM" id="MobiDB-lite"/>
    </source>
</evidence>
<evidence type="ECO:0000313" key="10">
    <source>
        <dbReference type="EMBL" id="MES0837178.1"/>
    </source>
</evidence>
<gene>
    <name evidence="10" type="ORF">ABUK86_25605</name>
</gene>
<proteinExistence type="inferred from homology"/>
<name>A0ABV2A1E9_9ACTN</name>
<comment type="subcellular location">
    <subcellularLocation>
        <location evidence="1">Cell membrane</location>
        <topology evidence="1">Multi-pass membrane protein</topology>
    </subcellularLocation>
</comment>
<protein>
    <submittedName>
        <fullName evidence="10">BCCT family transporter</fullName>
    </submittedName>
</protein>
<feature type="transmembrane region" description="Helical" evidence="9">
    <location>
        <begin position="441"/>
        <end position="459"/>
    </location>
</feature>
<keyword evidence="11" id="KW-1185">Reference proteome</keyword>
<feature type="transmembrane region" description="Helical" evidence="9">
    <location>
        <begin position="342"/>
        <end position="367"/>
    </location>
</feature>
<sequence length="518" mass="55566">MSGLVIIAFVVAGIVATDPLLSAATATRDWIGEKLGWIYVLATSLFLGIAIVLMLSRFGSVRLGPDDSRPEFNTLAWFAMLFTTGMGIGLVFWGVSEPIHHLHSPRDAEFVTPEGSPPPPEAAGEALALSYFHWSFHPWAIYIALGLSLGYFAFRKGLPLRPASALYPLLGDRAFGWPGNLVDILAVFGTIFGLATSLGLGTLQINGGLNHVFGIPSNSLVQSVIIVVITGIALLSVLSGIDKGIRRLSVINLWLAFALLVIVFLFGPKLWIISITTTGAGEYLGNLVPWSLSFPSPLVDEQAASWTTTWPIFYWGWWISWAPFVGIFLARISYGRTIREFVLGALFAPVLVSILWFGVFGGSGLYYELFGDGGLNELAEEDRAFRLMDLLPMGETVGLVVSVLLILVVAVFFITSSDSGSLVVDTLTSGGDLRPVKAQRAFWAISEGAVTLILLVLGGTNALSALQAASVVTGLPFAVILLFMVWGLVKGLASEPKPGAPKQSRAEDRGSQSPARPD</sequence>
<feature type="transmembrane region" description="Helical" evidence="9">
    <location>
        <begin position="220"/>
        <end position="241"/>
    </location>
</feature>
<feature type="transmembrane region" description="Helical" evidence="9">
    <location>
        <begin position="175"/>
        <end position="200"/>
    </location>
</feature>
<comment type="caution">
    <text evidence="10">The sequence shown here is derived from an EMBL/GenBank/DDBJ whole genome shotgun (WGS) entry which is preliminary data.</text>
</comment>
<evidence type="ECO:0000256" key="4">
    <source>
        <dbReference type="ARBA" id="ARBA00022475"/>
    </source>
</evidence>
<keyword evidence="5 9" id="KW-0812">Transmembrane</keyword>
<dbReference type="PANTHER" id="PTHR30047:SF7">
    <property type="entry name" value="HIGH-AFFINITY CHOLINE TRANSPORT PROTEIN"/>
    <property type="match status" value="1"/>
</dbReference>
<keyword evidence="6 9" id="KW-1133">Transmembrane helix</keyword>
<reference evidence="10 11" key="1">
    <citation type="submission" date="2024-06" db="EMBL/GenBank/DDBJ databases">
        <authorList>
            <person name="Bataeva Y.V."/>
            <person name="Grigorian L.N."/>
            <person name="Solomentsev V.I."/>
        </authorList>
    </citation>
    <scope>NUCLEOTIDE SEQUENCE [LARGE SCALE GENOMIC DNA]</scope>
    <source>
        <strain evidence="11">SCPM-O-B-12605 (RCAM04882)</strain>
    </source>
</reference>
<evidence type="ECO:0000256" key="9">
    <source>
        <dbReference type="SAM" id="Phobius"/>
    </source>
</evidence>
<feature type="transmembrane region" description="Helical" evidence="9">
    <location>
        <begin position="39"/>
        <end position="55"/>
    </location>
</feature>
<dbReference type="Pfam" id="PF02028">
    <property type="entry name" value="BCCT"/>
    <property type="match status" value="1"/>
</dbReference>
<dbReference type="PANTHER" id="PTHR30047">
    <property type="entry name" value="HIGH-AFFINITY CHOLINE TRANSPORT PROTEIN-RELATED"/>
    <property type="match status" value="1"/>
</dbReference>
<feature type="region of interest" description="Disordered" evidence="8">
    <location>
        <begin position="494"/>
        <end position="518"/>
    </location>
</feature>
<feature type="transmembrane region" description="Helical" evidence="9">
    <location>
        <begin position="312"/>
        <end position="330"/>
    </location>
</feature>
<feature type="transmembrane region" description="Helical" evidence="9">
    <location>
        <begin position="396"/>
        <end position="414"/>
    </location>
</feature>
<keyword evidence="3" id="KW-0813">Transport</keyword>
<evidence type="ECO:0000256" key="1">
    <source>
        <dbReference type="ARBA" id="ARBA00004651"/>
    </source>
</evidence>
<dbReference type="EMBL" id="JBEQNB010000016">
    <property type="protein sequence ID" value="MES0837178.1"/>
    <property type="molecule type" value="Genomic_DNA"/>
</dbReference>
<evidence type="ECO:0000313" key="11">
    <source>
        <dbReference type="Proteomes" id="UP001432401"/>
    </source>
</evidence>
<dbReference type="Proteomes" id="UP001432401">
    <property type="component" value="Unassembled WGS sequence"/>
</dbReference>
<evidence type="ECO:0000256" key="3">
    <source>
        <dbReference type="ARBA" id="ARBA00022448"/>
    </source>
</evidence>
<evidence type="ECO:0000256" key="7">
    <source>
        <dbReference type="ARBA" id="ARBA00023136"/>
    </source>
</evidence>
<dbReference type="InterPro" id="IPR000060">
    <property type="entry name" value="BCCT_transptr"/>
</dbReference>
<comment type="similarity">
    <text evidence="2">Belongs to the BCCT transporter (TC 2.A.15) family.</text>
</comment>
<evidence type="ECO:0000256" key="6">
    <source>
        <dbReference type="ARBA" id="ARBA00022989"/>
    </source>
</evidence>